<organism evidence="1 2">
    <name type="scientific">Campylobacter mucosalis CCUG 21559</name>
    <dbReference type="NCBI Taxonomy" id="1032067"/>
    <lineage>
        <taxon>Bacteria</taxon>
        <taxon>Pseudomonadati</taxon>
        <taxon>Campylobacterota</taxon>
        <taxon>Epsilonproteobacteria</taxon>
        <taxon>Campylobacterales</taxon>
        <taxon>Campylobacteraceae</taxon>
        <taxon>Campylobacter</taxon>
    </lineage>
</organism>
<reference evidence="1 2" key="1">
    <citation type="submission" date="2016-07" db="EMBL/GenBank/DDBJ databases">
        <title>Comparative genomics of the Campylobacter concisus group.</title>
        <authorList>
            <person name="Miller W.G."/>
            <person name="Yee E."/>
            <person name="Chapman M.H."/>
            <person name="Huynh S."/>
            <person name="Bono J.L."/>
            <person name="On S.L.W."/>
            <person name="StLeger J."/>
            <person name="Foster G."/>
            <person name="Parker C.T."/>
        </authorList>
    </citation>
    <scope>NUCLEOTIDE SEQUENCE [LARGE SCALE GENOMIC DNA]</scope>
    <source>
        <strain evidence="1 2">CCUG 21559</strain>
    </source>
</reference>
<gene>
    <name evidence="1" type="ORF">CMUC_1692</name>
</gene>
<dbReference type="AlphaFoldDB" id="A0A6G5QIF7"/>
<proteinExistence type="predicted"/>
<sequence>MRILLLVFCTISLVFCEPRAKILSSIPPAKEIYINLQTQKCDKDCLLKLYEDDMLISFLTQFEPNINDDELKSKYLSLSGQTLLDLDTNKIAVIIPQKIIKSYAKVVQNVLSSYILETNAKISLKFIQSDNETTQNIQNALNIARESGIKLFITPFTQVGTNVLNSLINKDEIAYIPTINKATTTNISQNIIFGGVAYDKQIAYLLLKAEDKISSFVDGSPLGDYLASVVEAMANKDVYQAQISGKDINIKEQLSRPDKINNSAVFLNLPLIKAVLVATQLKNLEVVPQKLLSTQINFDPHILTMIEQKDRNELYLANSINLSNDSLRATAALFNINLDHNFIAYSNAIGLEYLYANFINSTANRIFKEQIVFGQVNYDVKIYKTDGYKFIQENSTD</sequence>
<evidence type="ECO:0000313" key="1">
    <source>
        <dbReference type="EMBL" id="QCD45441.1"/>
    </source>
</evidence>
<keyword evidence="2" id="KW-1185">Reference proteome</keyword>
<name>A0A6G5QIF7_9BACT</name>
<dbReference type="RefSeq" id="WP_171994168.1">
    <property type="nucleotide sequence ID" value="NZ_CP012542.1"/>
</dbReference>
<dbReference type="EMBL" id="CP012542">
    <property type="protein sequence ID" value="QCD45441.1"/>
    <property type="molecule type" value="Genomic_DNA"/>
</dbReference>
<dbReference type="Proteomes" id="UP000503264">
    <property type="component" value="Chromosome"/>
</dbReference>
<accession>A0A6G5QIF7</accession>
<protein>
    <recommendedName>
        <fullName evidence="3">Periplasmic protein</fullName>
    </recommendedName>
</protein>
<evidence type="ECO:0008006" key="3">
    <source>
        <dbReference type="Google" id="ProtNLM"/>
    </source>
</evidence>
<evidence type="ECO:0000313" key="2">
    <source>
        <dbReference type="Proteomes" id="UP000503264"/>
    </source>
</evidence>